<gene>
    <name evidence="1" type="ORF">LCGC14_2040960</name>
</gene>
<reference evidence="1" key="1">
    <citation type="journal article" date="2015" name="Nature">
        <title>Complex archaea that bridge the gap between prokaryotes and eukaryotes.</title>
        <authorList>
            <person name="Spang A."/>
            <person name="Saw J.H."/>
            <person name="Jorgensen S.L."/>
            <person name="Zaremba-Niedzwiedzka K."/>
            <person name="Martijn J."/>
            <person name="Lind A.E."/>
            <person name="van Eijk R."/>
            <person name="Schleper C."/>
            <person name="Guy L."/>
            <person name="Ettema T.J."/>
        </authorList>
    </citation>
    <scope>NUCLEOTIDE SEQUENCE</scope>
</reference>
<organism evidence="1">
    <name type="scientific">marine sediment metagenome</name>
    <dbReference type="NCBI Taxonomy" id="412755"/>
    <lineage>
        <taxon>unclassified sequences</taxon>
        <taxon>metagenomes</taxon>
        <taxon>ecological metagenomes</taxon>
    </lineage>
</organism>
<accession>A0A0F9ES62</accession>
<name>A0A0F9ES62_9ZZZZ</name>
<dbReference type="EMBL" id="LAZR01023929">
    <property type="protein sequence ID" value="KKL76834.1"/>
    <property type="molecule type" value="Genomic_DNA"/>
</dbReference>
<dbReference type="AlphaFoldDB" id="A0A0F9ES62"/>
<comment type="caution">
    <text evidence="1">The sequence shown here is derived from an EMBL/GenBank/DDBJ whole genome shotgun (WGS) entry which is preliminary data.</text>
</comment>
<protein>
    <submittedName>
        <fullName evidence="1">Uncharacterized protein</fullName>
    </submittedName>
</protein>
<sequence length="93" mass="10923">MGSDKRLREGDRVTIHWEDAWSSESYHYKGDKADHKLMLGAVHMRSHGEVFAVDGNSVCLAHEVQYDKQERSRRIQNIPRRYITKIEKLVVEK</sequence>
<proteinExistence type="predicted"/>
<evidence type="ECO:0000313" key="1">
    <source>
        <dbReference type="EMBL" id="KKL76834.1"/>
    </source>
</evidence>